<organism evidence="1 2">
    <name type="scientific">Cichorium intybus</name>
    <name type="common">Chicory</name>
    <dbReference type="NCBI Taxonomy" id="13427"/>
    <lineage>
        <taxon>Eukaryota</taxon>
        <taxon>Viridiplantae</taxon>
        <taxon>Streptophyta</taxon>
        <taxon>Embryophyta</taxon>
        <taxon>Tracheophyta</taxon>
        <taxon>Spermatophyta</taxon>
        <taxon>Magnoliopsida</taxon>
        <taxon>eudicotyledons</taxon>
        <taxon>Gunneridae</taxon>
        <taxon>Pentapetalae</taxon>
        <taxon>asterids</taxon>
        <taxon>campanulids</taxon>
        <taxon>Asterales</taxon>
        <taxon>Asteraceae</taxon>
        <taxon>Cichorioideae</taxon>
        <taxon>Cichorieae</taxon>
        <taxon>Cichoriinae</taxon>
        <taxon>Cichorium</taxon>
    </lineage>
</organism>
<gene>
    <name evidence="1" type="ORF">L2E82_29895</name>
</gene>
<accession>A0ACB9CYV6</accession>
<comment type="caution">
    <text evidence="1">The sequence shown here is derived from an EMBL/GenBank/DDBJ whole genome shotgun (WGS) entry which is preliminary data.</text>
</comment>
<protein>
    <submittedName>
        <fullName evidence="1">Uncharacterized protein</fullName>
    </submittedName>
</protein>
<reference evidence="2" key="1">
    <citation type="journal article" date="2022" name="Mol. Ecol. Resour.">
        <title>The genomes of chicory, endive, great burdock and yacon provide insights into Asteraceae palaeo-polyploidization history and plant inulin production.</title>
        <authorList>
            <person name="Fan W."/>
            <person name="Wang S."/>
            <person name="Wang H."/>
            <person name="Wang A."/>
            <person name="Jiang F."/>
            <person name="Liu H."/>
            <person name="Zhao H."/>
            <person name="Xu D."/>
            <person name="Zhang Y."/>
        </authorList>
    </citation>
    <scope>NUCLEOTIDE SEQUENCE [LARGE SCALE GENOMIC DNA]</scope>
    <source>
        <strain evidence="2">cv. Punajuju</strain>
    </source>
</reference>
<evidence type="ECO:0000313" key="1">
    <source>
        <dbReference type="EMBL" id="KAI3739489.1"/>
    </source>
</evidence>
<evidence type="ECO:0000313" key="2">
    <source>
        <dbReference type="Proteomes" id="UP001055811"/>
    </source>
</evidence>
<proteinExistence type="predicted"/>
<keyword evidence="2" id="KW-1185">Reference proteome</keyword>
<dbReference type="EMBL" id="CM042013">
    <property type="protein sequence ID" value="KAI3739489.1"/>
    <property type="molecule type" value="Genomic_DNA"/>
</dbReference>
<name>A0ACB9CYV6_CICIN</name>
<dbReference type="Proteomes" id="UP001055811">
    <property type="component" value="Linkage Group LG05"/>
</dbReference>
<sequence length="91" mass="10295">MYWDDKFNTRSVSNDVITNMRIRMTEDSNNASSSSFLLEDGFSVPLVVDDLFTSLQVEDFEGVEDIVDLEKCGAIHLKMGQKRIMFGHGIS</sequence>
<reference evidence="1 2" key="2">
    <citation type="journal article" date="2022" name="Mol. Ecol. Resour.">
        <title>The genomes of chicory, endive, great burdock and yacon provide insights into Asteraceae paleo-polyploidization history and plant inulin production.</title>
        <authorList>
            <person name="Fan W."/>
            <person name="Wang S."/>
            <person name="Wang H."/>
            <person name="Wang A."/>
            <person name="Jiang F."/>
            <person name="Liu H."/>
            <person name="Zhao H."/>
            <person name="Xu D."/>
            <person name="Zhang Y."/>
        </authorList>
    </citation>
    <scope>NUCLEOTIDE SEQUENCE [LARGE SCALE GENOMIC DNA]</scope>
    <source>
        <strain evidence="2">cv. Punajuju</strain>
        <tissue evidence="1">Leaves</tissue>
    </source>
</reference>